<dbReference type="InterPro" id="IPR026349">
    <property type="entry name" value="CHP04255"/>
</dbReference>
<dbReference type="EMBL" id="FOXK01000001">
    <property type="protein sequence ID" value="SFP17334.1"/>
    <property type="molecule type" value="Genomic_DNA"/>
</dbReference>
<dbReference type="RefSeq" id="WP_074913443.1">
    <property type="nucleotide sequence ID" value="NZ_FOXK01000001.1"/>
</dbReference>
<name>A0A1I5N6I1_9GAMM</name>
<evidence type="ECO:0000313" key="1">
    <source>
        <dbReference type="EMBL" id="SFP17334.1"/>
    </source>
</evidence>
<proteinExistence type="predicted"/>
<keyword evidence="2" id="KW-1185">Reference proteome</keyword>
<sequence>MQFEKVCYLDPFLKEAIVRIDFPEPCPALTERLSNKLTKTALSKFPISEPHKFQTQELKFTGQEFSSNSREMTQWVFHGKDREKALIINPDHVAHTNKSYKSYESFSNDFLSFVSALKEAQPDQVVNRIGIRYVNVIDLKEGNPLEWSEYINERMLGIIDLGYKENISRAFHILELNFDSMNLKCQFGIANPDYPATVKRRQFVLDLDASAVGAFDLDEIEKVIKSGHEKIQDFFENSITDKTRKLMKPAK</sequence>
<dbReference type="Proteomes" id="UP000182025">
    <property type="component" value="Unassembled WGS sequence"/>
</dbReference>
<gene>
    <name evidence="1" type="ORF">SAMN05216177_101520</name>
</gene>
<dbReference type="NCBIfam" id="TIGR04255">
    <property type="entry name" value="sporadTIGR04255"/>
    <property type="match status" value="1"/>
</dbReference>
<protein>
    <submittedName>
        <fullName evidence="1">TIGR04255 family protein</fullName>
    </submittedName>
</protein>
<reference evidence="2" key="1">
    <citation type="submission" date="2016-10" db="EMBL/GenBank/DDBJ databases">
        <authorList>
            <person name="Varghese N."/>
            <person name="Submissions S."/>
        </authorList>
    </citation>
    <scope>NUCLEOTIDE SEQUENCE [LARGE SCALE GENOMIC DNA]</scope>
    <source>
        <strain evidence="2">JCM 15604</strain>
    </source>
</reference>
<organism evidence="1 2">
    <name type="scientific">Ectopseudomonas toyotomiensis</name>
    <dbReference type="NCBI Taxonomy" id="554344"/>
    <lineage>
        <taxon>Bacteria</taxon>
        <taxon>Pseudomonadati</taxon>
        <taxon>Pseudomonadota</taxon>
        <taxon>Gammaproteobacteria</taxon>
        <taxon>Pseudomonadales</taxon>
        <taxon>Pseudomonadaceae</taxon>
        <taxon>Ectopseudomonas</taxon>
    </lineage>
</organism>
<evidence type="ECO:0000313" key="2">
    <source>
        <dbReference type="Proteomes" id="UP000182025"/>
    </source>
</evidence>
<dbReference type="AlphaFoldDB" id="A0A1I5N6I1"/>
<accession>A0A1I5N6I1</accession>